<keyword evidence="2 7" id="KW-0812">Transmembrane</keyword>
<reference evidence="9 10" key="1">
    <citation type="submission" date="2016-03" db="EMBL/GenBank/DDBJ databases">
        <title>Genome sequence of Nesiotobacter sp. nov., a moderately halophilic alphaproteobacterium isolated from the Yellow Sea, China.</title>
        <authorList>
            <person name="Zhang G."/>
            <person name="Zhang R."/>
        </authorList>
    </citation>
    <scope>NUCLEOTIDE SEQUENCE [LARGE SCALE GENOMIC DNA]</scope>
    <source>
        <strain evidence="9 10">WB1-6</strain>
    </source>
</reference>
<evidence type="ECO:0000313" key="9">
    <source>
        <dbReference type="EMBL" id="OKL44744.1"/>
    </source>
</evidence>
<dbReference type="PANTHER" id="PTHR30520">
    <property type="entry name" value="FORMATE TRANSPORTER-RELATED"/>
    <property type="match status" value="1"/>
</dbReference>
<dbReference type="InterPro" id="IPR046342">
    <property type="entry name" value="CBS_dom_sf"/>
</dbReference>
<evidence type="ECO:0000256" key="6">
    <source>
        <dbReference type="PROSITE-ProRule" id="PRU00703"/>
    </source>
</evidence>
<feature type="transmembrane region" description="Helical" evidence="7">
    <location>
        <begin position="163"/>
        <end position="186"/>
    </location>
</feature>
<protein>
    <submittedName>
        <fullName evidence="9">Formate transporter FocA</fullName>
    </submittedName>
</protein>
<sequence length="491" mass="53713">MASELKVVELTQFSPLEMMQQAEQYASSKTSKPTAMTLGLAVMAGVFIGLAFVFYITITTGSDAVGWGLSRVAGGFAFSMGLILVVICGAELFTSSVLSAIAWANRQISTAKMVKGWMKVYVGNFFGAMLLLLLVALAGLHQLDHGQWGLNALMIAQHKLHHTPIQAFALGILCNMLVCLAIWMTFSSTQMLTKAMMVILPVAMFVSTGFEHSVANMFMVPLGIVIQNFATPEFWEAVGATPGQFSDLTVYNFIVANLIPVTLGNIVGGAVLVGLSNWRIYQFAKPKYPETQIMRLFDKQAAPTGEIKMLKDNLLIETIMQNEPITLAPDLAVRNALDLLLDANLNGAPVVDKDKQLLGFFSVQDVLVELWVNDYMPEADRQVQHLMRREVETVEADDSVLQLAEYLAVDKETLYPTTGMGYATAMTSLPLADRAKKAIVSRPHQYPVMKGDTVVGVVTRMDVVKALRPVYGEKINVLEDAHEPKNKAIAG</sequence>
<keyword evidence="4 7" id="KW-0472">Membrane</keyword>
<dbReference type="InterPro" id="IPR024002">
    <property type="entry name" value="For/NO2_transpt_CS"/>
</dbReference>
<dbReference type="EMBL" id="LVVZ01000011">
    <property type="protein sequence ID" value="OKL44744.1"/>
    <property type="molecule type" value="Genomic_DNA"/>
</dbReference>
<feature type="transmembrane region" description="Helical" evidence="7">
    <location>
        <begin position="78"/>
        <end position="104"/>
    </location>
</feature>
<dbReference type="InterPro" id="IPR023999">
    <property type="entry name" value="Formate_transptr_FocA"/>
</dbReference>
<feature type="transmembrane region" description="Helical" evidence="7">
    <location>
        <begin position="125"/>
        <end position="143"/>
    </location>
</feature>
<evidence type="ECO:0000259" key="8">
    <source>
        <dbReference type="PROSITE" id="PS51371"/>
    </source>
</evidence>
<dbReference type="PROSITE" id="PS01006">
    <property type="entry name" value="FORMATE_NITRITE_TP_2"/>
    <property type="match status" value="1"/>
</dbReference>
<keyword evidence="6" id="KW-0129">CBS domain</keyword>
<feature type="transmembrane region" description="Helical" evidence="7">
    <location>
        <begin position="250"/>
        <end position="275"/>
    </location>
</feature>
<dbReference type="SUPFAM" id="SSF54631">
    <property type="entry name" value="CBS-domain pair"/>
    <property type="match status" value="1"/>
</dbReference>
<dbReference type="Gene3D" id="3.10.580.10">
    <property type="entry name" value="CBS-domain"/>
    <property type="match status" value="1"/>
</dbReference>
<proteinExistence type="inferred from homology"/>
<comment type="subcellular location">
    <subcellularLocation>
        <location evidence="1">Membrane</location>
        <topology evidence="1">Multi-pass membrane protein</topology>
    </subcellularLocation>
</comment>
<name>A0A1U7JJ74_9HYPH</name>
<evidence type="ECO:0000313" key="10">
    <source>
        <dbReference type="Proteomes" id="UP000185783"/>
    </source>
</evidence>
<keyword evidence="3 7" id="KW-1133">Transmembrane helix</keyword>
<dbReference type="Gene3D" id="1.20.1080.10">
    <property type="entry name" value="Glycerol uptake facilitator protein"/>
    <property type="match status" value="1"/>
</dbReference>
<comment type="caution">
    <text evidence="9">The sequence shown here is derived from an EMBL/GenBank/DDBJ whole genome shotgun (WGS) entry which is preliminary data.</text>
</comment>
<evidence type="ECO:0000256" key="7">
    <source>
        <dbReference type="SAM" id="Phobius"/>
    </source>
</evidence>
<dbReference type="Pfam" id="PF01226">
    <property type="entry name" value="Form_Nir_trans"/>
    <property type="match status" value="1"/>
</dbReference>
<gene>
    <name evidence="9" type="ORF">A3843_06590</name>
</gene>
<dbReference type="Pfam" id="PF00571">
    <property type="entry name" value="CBS"/>
    <property type="match status" value="1"/>
</dbReference>
<dbReference type="PROSITE" id="PS01005">
    <property type="entry name" value="FORMATE_NITRITE_TP_1"/>
    <property type="match status" value="1"/>
</dbReference>
<feature type="transmembrane region" description="Helical" evidence="7">
    <location>
        <begin position="198"/>
        <end position="230"/>
    </location>
</feature>
<evidence type="ECO:0000256" key="4">
    <source>
        <dbReference type="ARBA" id="ARBA00023136"/>
    </source>
</evidence>
<dbReference type="GO" id="GO:0015499">
    <property type="term" value="F:formate transmembrane transporter activity"/>
    <property type="evidence" value="ECO:0007669"/>
    <property type="project" value="InterPro"/>
</dbReference>
<accession>A0A1U7JJ74</accession>
<dbReference type="STRING" id="197461.A3843_06590"/>
<dbReference type="GO" id="GO:0005886">
    <property type="term" value="C:plasma membrane"/>
    <property type="evidence" value="ECO:0007669"/>
    <property type="project" value="TreeGrafter"/>
</dbReference>
<feature type="transmembrane region" description="Helical" evidence="7">
    <location>
        <begin position="38"/>
        <end position="58"/>
    </location>
</feature>
<dbReference type="InterPro" id="IPR000644">
    <property type="entry name" value="CBS_dom"/>
</dbReference>
<dbReference type="PROSITE" id="PS51371">
    <property type="entry name" value="CBS"/>
    <property type="match status" value="2"/>
</dbReference>
<dbReference type="NCBIfam" id="TIGR04060">
    <property type="entry name" value="formate_focA"/>
    <property type="match status" value="1"/>
</dbReference>
<evidence type="ECO:0000256" key="1">
    <source>
        <dbReference type="ARBA" id="ARBA00004141"/>
    </source>
</evidence>
<dbReference type="NCBIfam" id="TIGR00790">
    <property type="entry name" value="fnt"/>
    <property type="match status" value="1"/>
</dbReference>
<evidence type="ECO:0000256" key="5">
    <source>
        <dbReference type="ARBA" id="ARBA00049660"/>
    </source>
</evidence>
<dbReference type="AlphaFoldDB" id="A0A1U7JJ74"/>
<organism evidence="9 10">
    <name type="scientific">Pseudovibrio exalbescens</name>
    <dbReference type="NCBI Taxonomy" id="197461"/>
    <lineage>
        <taxon>Bacteria</taxon>
        <taxon>Pseudomonadati</taxon>
        <taxon>Pseudomonadota</taxon>
        <taxon>Alphaproteobacteria</taxon>
        <taxon>Hyphomicrobiales</taxon>
        <taxon>Stappiaceae</taxon>
        <taxon>Pseudovibrio</taxon>
    </lineage>
</organism>
<feature type="domain" description="CBS" evidence="8">
    <location>
        <begin position="320"/>
        <end position="378"/>
    </location>
</feature>
<comment type="similarity">
    <text evidence="5">Belongs to the FNT transporter (TC 1.A.16) family.</text>
</comment>
<dbReference type="Proteomes" id="UP000185783">
    <property type="component" value="Unassembled WGS sequence"/>
</dbReference>
<dbReference type="PANTHER" id="PTHR30520:SF6">
    <property type="entry name" value="FORMATE_NITRATE FAMILY TRANSPORTER (EUROFUNG)"/>
    <property type="match status" value="1"/>
</dbReference>
<evidence type="ECO:0000256" key="2">
    <source>
        <dbReference type="ARBA" id="ARBA00022692"/>
    </source>
</evidence>
<dbReference type="SMART" id="SM00116">
    <property type="entry name" value="CBS"/>
    <property type="match status" value="2"/>
</dbReference>
<keyword evidence="10" id="KW-1185">Reference proteome</keyword>
<dbReference type="InterPro" id="IPR023271">
    <property type="entry name" value="Aquaporin-like"/>
</dbReference>
<dbReference type="InterPro" id="IPR000292">
    <property type="entry name" value="For/NO2_transpt"/>
</dbReference>
<feature type="domain" description="CBS" evidence="8">
    <location>
        <begin position="387"/>
        <end position="475"/>
    </location>
</feature>
<evidence type="ECO:0000256" key="3">
    <source>
        <dbReference type="ARBA" id="ARBA00022989"/>
    </source>
</evidence>
<dbReference type="RefSeq" id="WP_036489708.1">
    <property type="nucleotide sequence ID" value="NZ_LVVZ01000011.1"/>
</dbReference>